<name>A0A0W8DNG9_PHYNI</name>
<dbReference type="EMBL" id="LNFO01003828">
    <property type="protein sequence ID" value="KUF82149.1"/>
    <property type="molecule type" value="Genomic_DNA"/>
</dbReference>
<evidence type="ECO:0000313" key="5">
    <source>
        <dbReference type="Proteomes" id="UP000054636"/>
    </source>
</evidence>
<keyword evidence="3" id="KW-0547">Nucleotide-binding</keyword>
<dbReference type="GO" id="GO:0005524">
    <property type="term" value="F:ATP binding"/>
    <property type="evidence" value="ECO:0007669"/>
    <property type="project" value="UniProtKB-KW"/>
</dbReference>
<evidence type="ECO:0000313" key="3">
    <source>
        <dbReference type="EMBL" id="KUF97905.1"/>
    </source>
</evidence>
<organism evidence="3 5">
    <name type="scientific">Phytophthora nicotianae</name>
    <name type="common">Potato buckeye rot agent</name>
    <name type="synonym">Phytophthora parasitica</name>
    <dbReference type="NCBI Taxonomy" id="4792"/>
    <lineage>
        <taxon>Eukaryota</taxon>
        <taxon>Sar</taxon>
        <taxon>Stramenopiles</taxon>
        <taxon>Oomycota</taxon>
        <taxon>Peronosporomycetes</taxon>
        <taxon>Peronosporales</taxon>
        <taxon>Peronosporaceae</taxon>
        <taxon>Phytophthora</taxon>
    </lineage>
</organism>
<dbReference type="OrthoDB" id="72651at2759"/>
<feature type="compositionally biased region" description="Polar residues" evidence="1">
    <location>
        <begin position="521"/>
        <end position="532"/>
    </location>
</feature>
<keyword evidence="3" id="KW-0067">ATP-binding</keyword>
<accession>A0A0W8DNG9</accession>
<protein>
    <submittedName>
        <fullName evidence="3">ATP-binding Cassette (ABC) Superfamily</fullName>
    </submittedName>
</protein>
<dbReference type="Proteomes" id="UP000054636">
    <property type="component" value="Unassembled WGS sequence"/>
</dbReference>
<comment type="caution">
    <text evidence="3">The sequence shown here is derived from an EMBL/GenBank/DDBJ whole genome shotgun (WGS) entry which is preliminary data.</text>
</comment>
<dbReference type="Proteomes" id="UP000052943">
    <property type="component" value="Unassembled WGS sequence"/>
</dbReference>
<evidence type="ECO:0000313" key="4">
    <source>
        <dbReference type="Proteomes" id="UP000052943"/>
    </source>
</evidence>
<proteinExistence type="predicted"/>
<reference evidence="4 5" key="1">
    <citation type="submission" date="2015-11" db="EMBL/GenBank/DDBJ databases">
        <title>Genomes and virulence difference between two physiological races of Phytophthora nicotianae.</title>
        <authorList>
            <person name="Liu H."/>
            <person name="Ma X."/>
            <person name="Yu H."/>
            <person name="Fang D."/>
            <person name="Li Y."/>
            <person name="Wang X."/>
            <person name="Wang W."/>
            <person name="Dong Y."/>
            <person name="Xiao B."/>
        </authorList>
    </citation>
    <scope>NUCLEOTIDE SEQUENCE [LARGE SCALE GENOMIC DNA]</scope>
    <source>
        <strain evidence="2">Race 0</strain>
        <strain evidence="4">race 0</strain>
        <strain evidence="5">race 1</strain>
        <strain evidence="3">Race 1</strain>
    </source>
</reference>
<dbReference type="EMBL" id="LNFP01000090">
    <property type="protein sequence ID" value="KUF97905.1"/>
    <property type="molecule type" value="Genomic_DNA"/>
</dbReference>
<dbReference type="AlphaFoldDB" id="A0A0W8DNG9"/>
<evidence type="ECO:0000313" key="2">
    <source>
        <dbReference type="EMBL" id="KUF82149.1"/>
    </source>
</evidence>
<gene>
    <name evidence="2" type="ORF">AM587_10015608</name>
    <name evidence="3" type="ORF">AM588_10007188</name>
</gene>
<evidence type="ECO:0000256" key="1">
    <source>
        <dbReference type="SAM" id="MobiDB-lite"/>
    </source>
</evidence>
<feature type="region of interest" description="Disordered" evidence="1">
    <location>
        <begin position="521"/>
        <end position="540"/>
    </location>
</feature>
<sequence>MVLLRARRNKLASGLRPGDSEDGSGARYEAQVRENRRRGALYALSSSNGKRLPSVSLQPTDARVRRDLLRLTQLEDKRVESEKRSVYEDEQNDCKHREHLNYRPPMDQIHKLRDLHTTVAKDCRDRVKLSADQRIFAKINQKLGSKQDESTKPEWRLGYSNNVDTGSRAGVGGIFEPRDGTRERILDTRRATMLLPDSVVVAYPLNKSDNQDEAKENHLVDSPCYHRVVKKKPWCPASSSKSASSASPRRRYPVERFTPSGLEESGDLNSYDHDGLQRFPIRYVESFEPIEADADFVVDPRCADKQQTLLTKVAETYSRVRARLDRLKEPHLRYQLPVEDAAQYHRAYRLGLDDVPSTASTKPKKGKQKLNFRPKSAGASVGFQTISLTPKPGGFLTPELNGGGKVAGARRRPHSANIKFLKHSTVYCMEPPTPAYISSATDFRSVVDVECQKRQRERDAILQKLAKRGLLHSIPLAQVFARLRREGLLNIDRRIQRSVFERMTLDEYMSACGCLNSTTDQMPSVTSDSKQPTEAPGSSLIKETRRFQKNTQVTNSGSIPTFDMSPSLIATRKTLMVSRQQFHLALEPFNLSPTDVNLLFSALDLTVSDVVQVWDAMCTVEMLQHEHTAIRRARVQQLQAPPAKDLEFFRRLNK</sequence>